<name>A0A1L7XA34_9HELO</name>
<evidence type="ECO:0000313" key="3">
    <source>
        <dbReference type="Proteomes" id="UP000184330"/>
    </source>
</evidence>
<protein>
    <submittedName>
        <fullName evidence="2">Uncharacterized protein</fullName>
    </submittedName>
</protein>
<reference evidence="2 3" key="1">
    <citation type="submission" date="2016-03" db="EMBL/GenBank/DDBJ databases">
        <authorList>
            <person name="Ploux O."/>
        </authorList>
    </citation>
    <scope>NUCLEOTIDE SEQUENCE [LARGE SCALE GENOMIC DNA]</scope>
    <source>
        <strain evidence="2 3">UAMH 11012</strain>
    </source>
</reference>
<evidence type="ECO:0000256" key="1">
    <source>
        <dbReference type="SAM" id="Phobius"/>
    </source>
</evidence>
<keyword evidence="3" id="KW-1185">Reference proteome</keyword>
<proteinExistence type="predicted"/>
<accession>A0A1L7XA34</accession>
<dbReference type="OrthoDB" id="2847781at2759"/>
<gene>
    <name evidence="2" type="ORF">PAC_11769</name>
</gene>
<organism evidence="2 3">
    <name type="scientific">Phialocephala subalpina</name>
    <dbReference type="NCBI Taxonomy" id="576137"/>
    <lineage>
        <taxon>Eukaryota</taxon>
        <taxon>Fungi</taxon>
        <taxon>Dikarya</taxon>
        <taxon>Ascomycota</taxon>
        <taxon>Pezizomycotina</taxon>
        <taxon>Leotiomycetes</taxon>
        <taxon>Helotiales</taxon>
        <taxon>Mollisiaceae</taxon>
        <taxon>Phialocephala</taxon>
        <taxon>Phialocephala fortinii species complex</taxon>
    </lineage>
</organism>
<dbReference type="EMBL" id="FJOG01000019">
    <property type="protein sequence ID" value="CZR61872.1"/>
    <property type="molecule type" value="Genomic_DNA"/>
</dbReference>
<keyword evidence="1" id="KW-0472">Membrane</keyword>
<feature type="transmembrane region" description="Helical" evidence="1">
    <location>
        <begin position="40"/>
        <end position="60"/>
    </location>
</feature>
<dbReference type="AlphaFoldDB" id="A0A1L7XA34"/>
<evidence type="ECO:0000313" key="2">
    <source>
        <dbReference type="EMBL" id="CZR61872.1"/>
    </source>
</evidence>
<keyword evidence="1" id="KW-0812">Transmembrane</keyword>
<dbReference type="Proteomes" id="UP000184330">
    <property type="component" value="Unassembled WGS sequence"/>
</dbReference>
<keyword evidence="1" id="KW-1133">Transmembrane helix</keyword>
<feature type="transmembrane region" description="Helical" evidence="1">
    <location>
        <begin position="249"/>
        <end position="277"/>
    </location>
</feature>
<feature type="transmembrane region" description="Helical" evidence="1">
    <location>
        <begin position="209"/>
        <end position="228"/>
    </location>
</feature>
<sequence length="294" mass="33121">MASNEIFWYSAFGSLLPLAINTMMQPSGRICGFDPSLRTYLRASPIVCAFDSITIIIRFITYRRLGFPYAVAAKKVLNARVDGHEDIESGGIRSLEQVLFLRCACFIVGVLSQVIKLMASTGIQWTQVWACFYLSSFLALEGMNTLSEFAVEEVNTNPAKDDPIEDRLFLFDRFCGGLAVLLQLALLAWVDLAVIPPDPNLMRKWTFRLLRFSAHFIVFLIHVPLMALQSDASTPTPNRRLGGLVMSMLVIYILLAGVQRLHFSQLILCFSVFWYVVHYDPSGTYRPQWAGFLG</sequence>
<feature type="transmembrane region" description="Helical" evidence="1">
    <location>
        <begin position="170"/>
        <end position="189"/>
    </location>
</feature>
<feature type="transmembrane region" description="Helical" evidence="1">
    <location>
        <begin position="6"/>
        <end position="24"/>
    </location>
</feature>